<evidence type="ECO:0000256" key="1">
    <source>
        <dbReference type="SAM" id="MobiDB-lite"/>
    </source>
</evidence>
<feature type="compositionally biased region" description="Low complexity" evidence="1">
    <location>
        <begin position="165"/>
        <end position="179"/>
    </location>
</feature>
<accession>A0A7S1X446</accession>
<sequence length="291" mass="32270">MHEFTSTLLSALLLAILLVLAILSALRLHRPPLVPRRLGMPRGASWFSGKRDLQAPAARGMASAWRWGRSEPAKDETTRQVEKLRGYHDLVKDILDRAAVKHREGASGEAMRIYKMGLSACDDALAIPVANPGIGNSNIGTWRRHLSDWRQAIATYIRQYESGLPISSISPPQAQAPSARTRPEPTERSVANRQPSSYKRNMPALTPRQQPARAMQNNNAPPKQAQPGKSESKGDERLREMILSDVLDDRPTVSWDSIAGLNKAKQALQVSKPTLPFLSWTICHAQARIRS</sequence>
<gene>
    <name evidence="2" type="ORF">TCHU04912_LOCUS9466</name>
</gene>
<name>A0A7S1X446_9CHLO</name>
<reference evidence="2" key="1">
    <citation type="submission" date="2021-01" db="EMBL/GenBank/DDBJ databases">
        <authorList>
            <person name="Corre E."/>
            <person name="Pelletier E."/>
            <person name="Niang G."/>
            <person name="Scheremetjew M."/>
            <person name="Finn R."/>
            <person name="Kale V."/>
            <person name="Holt S."/>
            <person name="Cochrane G."/>
            <person name="Meng A."/>
            <person name="Brown T."/>
            <person name="Cohen L."/>
        </authorList>
    </citation>
    <scope>NUCLEOTIDE SEQUENCE</scope>
    <source>
        <strain evidence="2">PLY429</strain>
    </source>
</reference>
<proteinExistence type="predicted"/>
<feature type="region of interest" description="Disordered" evidence="1">
    <location>
        <begin position="164"/>
        <end position="235"/>
    </location>
</feature>
<dbReference type="EMBL" id="HBGG01018401">
    <property type="protein sequence ID" value="CAD9207230.1"/>
    <property type="molecule type" value="Transcribed_RNA"/>
</dbReference>
<evidence type="ECO:0000313" key="2">
    <source>
        <dbReference type="EMBL" id="CAD9207230.1"/>
    </source>
</evidence>
<organism evidence="2">
    <name type="scientific">Tetraselmis chuii</name>
    <dbReference type="NCBI Taxonomy" id="63592"/>
    <lineage>
        <taxon>Eukaryota</taxon>
        <taxon>Viridiplantae</taxon>
        <taxon>Chlorophyta</taxon>
        <taxon>core chlorophytes</taxon>
        <taxon>Chlorodendrophyceae</taxon>
        <taxon>Chlorodendrales</taxon>
        <taxon>Chlorodendraceae</taxon>
        <taxon>Tetraselmis</taxon>
    </lineage>
</organism>
<feature type="compositionally biased region" description="Polar residues" evidence="1">
    <location>
        <begin position="189"/>
        <end position="199"/>
    </location>
</feature>
<evidence type="ECO:0008006" key="3">
    <source>
        <dbReference type="Google" id="ProtNLM"/>
    </source>
</evidence>
<protein>
    <recommendedName>
        <fullName evidence="3">MIT domain-containing protein</fullName>
    </recommendedName>
</protein>
<dbReference type="AlphaFoldDB" id="A0A7S1X446"/>